<feature type="compositionally biased region" description="Low complexity" evidence="1">
    <location>
        <begin position="340"/>
        <end position="365"/>
    </location>
</feature>
<dbReference type="InterPro" id="IPR015943">
    <property type="entry name" value="WD40/YVTN_repeat-like_dom_sf"/>
</dbReference>
<protein>
    <recommendedName>
        <fullName evidence="2">Protein kinase domain-containing protein</fullName>
    </recommendedName>
</protein>
<dbReference type="Gene3D" id="2.130.10.10">
    <property type="entry name" value="YVTN repeat-like/Quinoprotein amine dehydrogenase"/>
    <property type="match status" value="1"/>
</dbReference>
<evidence type="ECO:0000313" key="3">
    <source>
        <dbReference type="EMBL" id="GGT33141.1"/>
    </source>
</evidence>
<accession>A0A918H2D0</accession>
<keyword evidence="4" id="KW-1185">Reference proteome</keyword>
<dbReference type="Gene3D" id="3.30.200.20">
    <property type="entry name" value="Phosphorylase Kinase, domain 1"/>
    <property type="match status" value="1"/>
</dbReference>
<comment type="caution">
    <text evidence="3">The sequence shown here is derived from an EMBL/GenBank/DDBJ whole genome shotgun (WGS) entry which is preliminary data.</text>
</comment>
<dbReference type="PANTHER" id="PTHR34512:SF30">
    <property type="entry name" value="OUTER MEMBRANE PROTEIN ASSEMBLY FACTOR BAMB"/>
    <property type="match status" value="1"/>
</dbReference>
<feature type="compositionally biased region" description="Pro residues" evidence="1">
    <location>
        <begin position="530"/>
        <end position="543"/>
    </location>
</feature>
<reference evidence="3" key="2">
    <citation type="submission" date="2020-09" db="EMBL/GenBank/DDBJ databases">
        <authorList>
            <person name="Sun Q."/>
            <person name="Ohkuma M."/>
        </authorList>
    </citation>
    <scope>NUCLEOTIDE SEQUENCE</scope>
    <source>
        <strain evidence="3">JCM 3172</strain>
    </source>
</reference>
<dbReference type="SUPFAM" id="SSF56112">
    <property type="entry name" value="Protein kinase-like (PK-like)"/>
    <property type="match status" value="1"/>
</dbReference>
<dbReference type="SMART" id="SM00564">
    <property type="entry name" value="PQQ"/>
    <property type="match status" value="5"/>
</dbReference>
<gene>
    <name evidence="3" type="ORF">GCM10014713_28350</name>
</gene>
<dbReference type="RefSeq" id="WP_189201923.1">
    <property type="nucleotide sequence ID" value="NZ_BMQQ01000009.1"/>
</dbReference>
<proteinExistence type="predicted"/>
<dbReference type="PROSITE" id="PS50011">
    <property type="entry name" value="PROTEIN_KINASE_DOM"/>
    <property type="match status" value="1"/>
</dbReference>
<feature type="region of interest" description="Disordered" evidence="1">
    <location>
        <begin position="337"/>
        <end position="383"/>
    </location>
</feature>
<dbReference type="InterPro" id="IPR011009">
    <property type="entry name" value="Kinase-like_dom_sf"/>
</dbReference>
<feature type="compositionally biased region" description="Pro residues" evidence="1">
    <location>
        <begin position="581"/>
        <end position="595"/>
    </location>
</feature>
<dbReference type="InterPro" id="IPR018391">
    <property type="entry name" value="PQQ_b-propeller_rpt"/>
</dbReference>
<reference evidence="3" key="1">
    <citation type="journal article" date="2014" name="Int. J. Syst. Evol. Microbiol.">
        <title>Complete genome sequence of Corynebacterium casei LMG S-19264T (=DSM 44701T), isolated from a smear-ripened cheese.</title>
        <authorList>
            <consortium name="US DOE Joint Genome Institute (JGI-PGF)"/>
            <person name="Walter F."/>
            <person name="Albersmeier A."/>
            <person name="Kalinowski J."/>
            <person name="Ruckert C."/>
        </authorList>
    </citation>
    <scope>NUCLEOTIDE SEQUENCE</scope>
    <source>
        <strain evidence="3">JCM 3172</strain>
    </source>
</reference>
<dbReference type="Proteomes" id="UP000619486">
    <property type="component" value="Unassembled WGS sequence"/>
</dbReference>
<evidence type="ECO:0000313" key="4">
    <source>
        <dbReference type="Proteomes" id="UP000619486"/>
    </source>
</evidence>
<dbReference type="GO" id="GO:0005524">
    <property type="term" value="F:ATP binding"/>
    <property type="evidence" value="ECO:0007669"/>
    <property type="project" value="InterPro"/>
</dbReference>
<feature type="region of interest" description="Disordered" evidence="1">
    <location>
        <begin position="522"/>
        <end position="548"/>
    </location>
</feature>
<evidence type="ECO:0000259" key="2">
    <source>
        <dbReference type="PROSITE" id="PS50011"/>
    </source>
</evidence>
<dbReference type="EMBL" id="BMQQ01000009">
    <property type="protein sequence ID" value="GGT33141.1"/>
    <property type="molecule type" value="Genomic_DNA"/>
</dbReference>
<evidence type="ECO:0000256" key="1">
    <source>
        <dbReference type="SAM" id="MobiDB-lite"/>
    </source>
</evidence>
<dbReference type="GO" id="GO:0004672">
    <property type="term" value="F:protein kinase activity"/>
    <property type="evidence" value="ECO:0007669"/>
    <property type="project" value="InterPro"/>
</dbReference>
<dbReference type="Gene3D" id="2.40.10.480">
    <property type="match status" value="2"/>
</dbReference>
<sequence length="944" mass="94249">MEPLQQDDPRQVGPYVVRTRLRQTAAAVRYLGRDEAGAPVVVTVPRPELAALPAFRRRFRTETRTAERLAGGWVCPPLATGEGDELWTVDAYVPGVTLAEAISLAGPLPEKAVRILGAGLAETLSRVHATGAVLHGLTPETVELATDGPRLTAYGALGAAASAQAGPGRQLSVRLGYLTPEQIAGKEPGPASDLFVLGLLLTYAATGTTPLGDSAEIAHKDPELTAVPEALRPLVADCLSKDPSARPSAGSAAATLALEGAAALARDGWLPQPLLDALAAREAEVGRMVSGDDVVTAEAARAAASGDALAVGTDVTDSGAVGADAGPVGADVADHHRTGARAQAQTDQQTTGTDAADDPGTGAQAVPAPGSPAGEDPVTTRFGTGAQAPAAAAVAPAASGDALGVGAPAAASAPGPLAATEGMPPAATDGVAPVAALPPAAPVAASAPGPLAATEGMPPVAALPPAAPAAALAAGAPAAPVAALPPGPPTPDTATTQLAALPRAQAGDRVTTQLAVPGQRAPLPAAVVPPSVPPAAGPTPPSAPKRGQGLDRRALLIGAGGGLLIGAGGGLALSAGGDESPAPPAKPAAPKPRPPVAGVPPVAAWRYEHSAAAAAVVDRHRLLLTSAAGTTAVDLASGRRIWEQPGAASARRALPTADGPVFVAGASEFLWLSPSSGKIEHRAPHQGLTGVVGQDGPVVWCTAPAALFAYDVVRRKELWRTPAPGTYELVAIRPAQLVVRQNAATLTAAQAKAQKGRAVFYGYDRATGKLLWKRQFGAVALTAPVTGDAEGRVYAALPGAVFGYASGTGAQVWKRPAGPALAFGRPVRHGSALYVAQRSQSVFALDAAGGAVRWQRATEAPAGPATAASPEIVVGASGRTVLAADATQVTAFGAEDGRRLWKFQDAGAQAPGQPEPPAEPYRVLAAGGSVVVGRGRAYYSLPLD</sequence>
<dbReference type="InterPro" id="IPR002372">
    <property type="entry name" value="PQQ_rpt_dom"/>
</dbReference>
<dbReference type="Gene3D" id="1.10.510.10">
    <property type="entry name" value="Transferase(Phosphotransferase) domain 1"/>
    <property type="match status" value="1"/>
</dbReference>
<dbReference type="SUPFAM" id="SSF50998">
    <property type="entry name" value="Quinoprotein alcohol dehydrogenase-like"/>
    <property type="match status" value="1"/>
</dbReference>
<dbReference type="Pfam" id="PF13360">
    <property type="entry name" value="PQQ_2"/>
    <property type="match status" value="2"/>
</dbReference>
<feature type="region of interest" description="Disordered" evidence="1">
    <location>
        <begin position="575"/>
        <end position="595"/>
    </location>
</feature>
<dbReference type="PANTHER" id="PTHR34512">
    <property type="entry name" value="CELL SURFACE PROTEIN"/>
    <property type="match status" value="1"/>
</dbReference>
<dbReference type="InterPro" id="IPR011047">
    <property type="entry name" value="Quinoprotein_ADH-like_sf"/>
</dbReference>
<organism evidence="3 4">
    <name type="scientific">Streptomyces purpureus</name>
    <dbReference type="NCBI Taxonomy" id="1951"/>
    <lineage>
        <taxon>Bacteria</taxon>
        <taxon>Bacillati</taxon>
        <taxon>Actinomycetota</taxon>
        <taxon>Actinomycetes</taxon>
        <taxon>Kitasatosporales</taxon>
        <taxon>Streptomycetaceae</taxon>
        <taxon>Streptomyces</taxon>
    </lineage>
</organism>
<name>A0A918H2D0_9ACTN</name>
<dbReference type="AlphaFoldDB" id="A0A918H2D0"/>
<dbReference type="SMART" id="SM00220">
    <property type="entry name" value="S_TKc"/>
    <property type="match status" value="1"/>
</dbReference>
<dbReference type="InterPro" id="IPR000719">
    <property type="entry name" value="Prot_kinase_dom"/>
</dbReference>
<feature type="domain" description="Protein kinase" evidence="2">
    <location>
        <begin position="1"/>
        <end position="258"/>
    </location>
</feature>
<dbReference type="Pfam" id="PF00069">
    <property type="entry name" value="Pkinase"/>
    <property type="match status" value="1"/>
</dbReference>